<dbReference type="PATRIC" id="fig|1385369.3.peg.3329"/>
<dbReference type="GO" id="GO:0005829">
    <property type="term" value="C:cytosol"/>
    <property type="evidence" value="ECO:0007669"/>
    <property type="project" value="TreeGrafter"/>
</dbReference>
<dbReference type="InterPro" id="IPR045079">
    <property type="entry name" value="Oxoprolinase-like"/>
</dbReference>
<dbReference type="PANTHER" id="PTHR11365">
    <property type="entry name" value="5-OXOPROLINASE RELATED"/>
    <property type="match status" value="1"/>
</dbReference>
<protein>
    <submittedName>
        <fullName evidence="2">Hydantoinase</fullName>
    </submittedName>
</protein>
<proteinExistence type="predicted"/>
<dbReference type="Pfam" id="PF02538">
    <property type="entry name" value="Hydantoinase_B"/>
    <property type="match status" value="1"/>
</dbReference>
<dbReference type="Proteomes" id="UP000019486">
    <property type="component" value="Unassembled WGS sequence"/>
</dbReference>
<feature type="domain" description="Hydantoinase B/oxoprolinase" evidence="1">
    <location>
        <begin position="6"/>
        <end position="535"/>
    </location>
</feature>
<sequence>MARSGVRMAIISNRMESIARKMQNTLFRTARSGVLNTAHDFSCVILTADCQLLASAESLPIHTLIGPDLMCQAVRKYHPELKAGDCFLHNSPYEGDSHAADHCLIVPVVDDGGTVRFFVLAKAHQADCGNSKPTTYMGHASDVYEEGALIFSAAKIQSDYTDNQDLIRMCRTRIRVPEQWWGDYLATLGAVRIGERELLQLGEEIGWEALDDYAGAWFDYSEQKMIQAIKRLPSGEITVHSAHDPFPGVPEGIPVSVTVRIDAEEGRIRVDLRDNPDCQPCGLNLSEGCARTAAMIGIYNGLIDHGVPPNAGSFRRIEIDLRENCVVGIPRHPYSCSVATTNLADRVSTPVQRAIAEIAPGFGMAETGPIMPPAMGVISGRDPRTGEAFVNQIFLGITGGAGTPVTDGFLTIIHAGNAGLCRQDSIEVDELHHPLFVKERRLIPDTEGHGTMRGSPSMYAEFGPIEDCTMHVLYTADGTIHPALGACEGGAGGKSKAFKRERDGSLTSLPNCHGAVLDHGEFIVSHSAGGGGYGPAMRRDPERVLHDLREGWISPERAKDIYGVVITGSAETDTLAVDPVATQVLRETR</sequence>
<comment type="caution">
    <text evidence="2">The sequence shown here is derived from an EMBL/GenBank/DDBJ whole genome shotgun (WGS) entry which is preliminary data.</text>
</comment>
<gene>
    <name evidence="2" type="ORF">N825_05605</name>
</gene>
<keyword evidence="3" id="KW-1185">Reference proteome</keyword>
<organism evidence="2 3">
    <name type="scientific">Skermanella stibiiresistens SB22</name>
    <dbReference type="NCBI Taxonomy" id="1385369"/>
    <lineage>
        <taxon>Bacteria</taxon>
        <taxon>Pseudomonadati</taxon>
        <taxon>Pseudomonadota</taxon>
        <taxon>Alphaproteobacteria</taxon>
        <taxon>Rhodospirillales</taxon>
        <taxon>Azospirillaceae</taxon>
        <taxon>Skermanella</taxon>
    </lineage>
</organism>
<dbReference type="PANTHER" id="PTHR11365:SF23">
    <property type="entry name" value="HYPOTHETICAL 5-OXOPROLINASE (EUROFUNG)-RELATED"/>
    <property type="match status" value="1"/>
</dbReference>
<accession>W9H718</accession>
<dbReference type="EMBL" id="AVFL01000011">
    <property type="protein sequence ID" value="EWY39568.1"/>
    <property type="molecule type" value="Genomic_DNA"/>
</dbReference>
<dbReference type="GO" id="GO:0006749">
    <property type="term" value="P:glutathione metabolic process"/>
    <property type="evidence" value="ECO:0007669"/>
    <property type="project" value="TreeGrafter"/>
</dbReference>
<dbReference type="STRING" id="1385369.N825_05605"/>
<reference evidence="2 3" key="1">
    <citation type="submission" date="2013-08" db="EMBL/GenBank/DDBJ databases">
        <title>The genome sequence of Skermanella stibiiresistens.</title>
        <authorList>
            <person name="Zhu W."/>
            <person name="Wang G."/>
        </authorList>
    </citation>
    <scope>NUCLEOTIDE SEQUENCE [LARGE SCALE GENOMIC DNA]</scope>
    <source>
        <strain evidence="2 3">SB22</strain>
    </source>
</reference>
<dbReference type="OrthoDB" id="9761586at2"/>
<name>W9H718_9PROT</name>
<evidence type="ECO:0000313" key="3">
    <source>
        <dbReference type="Proteomes" id="UP000019486"/>
    </source>
</evidence>
<dbReference type="AlphaFoldDB" id="W9H718"/>
<dbReference type="InterPro" id="IPR003692">
    <property type="entry name" value="Hydantoinase_B"/>
</dbReference>
<evidence type="ECO:0000313" key="2">
    <source>
        <dbReference type="EMBL" id="EWY39568.1"/>
    </source>
</evidence>
<evidence type="ECO:0000259" key="1">
    <source>
        <dbReference type="Pfam" id="PF02538"/>
    </source>
</evidence>
<dbReference type="GO" id="GO:0017168">
    <property type="term" value="F:5-oxoprolinase (ATP-hydrolyzing) activity"/>
    <property type="evidence" value="ECO:0007669"/>
    <property type="project" value="TreeGrafter"/>
</dbReference>